<gene>
    <name evidence="2" type="ORF">ELY37_02775</name>
</gene>
<evidence type="ECO:0000259" key="1">
    <source>
        <dbReference type="Pfam" id="PF10549"/>
    </source>
</evidence>
<dbReference type="InterPro" id="IPR014054">
    <property type="entry name" value="Phage_regulatory_Rha"/>
</dbReference>
<comment type="caution">
    <text evidence="2">The sequence shown here is derived from an EMBL/GenBank/DDBJ whole genome shotgun (WGS) entry which is preliminary data.</text>
</comment>
<evidence type="ECO:0000313" key="3">
    <source>
        <dbReference type="Proteomes" id="UP000286912"/>
    </source>
</evidence>
<dbReference type="RefSeq" id="WP_126981455.1">
    <property type="nucleotide sequence ID" value="NZ_RZHD01000003.1"/>
</dbReference>
<dbReference type="AlphaFoldDB" id="A0A3S0WL96"/>
<dbReference type="OrthoDB" id="79831at2"/>
<feature type="domain" description="Bacteriophage P22 Orf201 C-terminal" evidence="1">
    <location>
        <begin position="114"/>
        <end position="164"/>
    </location>
</feature>
<sequence length="178" mass="20538">MQHIINESEYAYMVAVDNGRPVTTSMKVAEYFGKRHKDVLRKIKLMKCSPEFNERNFAPVEYIDSKGQRRPMYEMTKDGFIFLAFSFTGVKADAIKEAYINAFNWMAERLKTFDHRRNELSALYASGQYAASLCGKGLNGWKHDKRDLEEKMDQLEIEGQLTIPFLNFAREASNEVAA</sequence>
<dbReference type="Pfam" id="PF10549">
    <property type="entry name" value="ORF11CD3"/>
    <property type="match status" value="1"/>
</dbReference>
<evidence type="ECO:0000313" key="2">
    <source>
        <dbReference type="EMBL" id="RUR48791.1"/>
    </source>
</evidence>
<dbReference type="Proteomes" id="UP000286912">
    <property type="component" value="Unassembled WGS sequence"/>
</dbReference>
<keyword evidence="3" id="KW-1185">Reference proteome</keyword>
<dbReference type="NCBIfam" id="TIGR02681">
    <property type="entry name" value="phage_pRha"/>
    <property type="match status" value="1"/>
</dbReference>
<protein>
    <submittedName>
        <fullName evidence="2">Rha family transcriptional regulator</fullName>
    </submittedName>
</protein>
<name>A0A3S0WL96_9GAMM</name>
<dbReference type="EMBL" id="RZHD01000003">
    <property type="protein sequence ID" value="RUR48791.1"/>
    <property type="molecule type" value="Genomic_DNA"/>
</dbReference>
<dbReference type="InterPro" id="IPR018877">
    <property type="entry name" value="Phage_P22_Orf201_C"/>
</dbReference>
<organism evidence="2 3">
    <name type="scientific">Vreelandella populi</name>
    <dbReference type="NCBI Taxonomy" id="2498858"/>
    <lineage>
        <taxon>Bacteria</taxon>
        <taxon>Pseudomonadati</taxon>
        <taxon>Pseudomonadota</taxon>
        <taxon>Gammaproteobacteria</taxon>
        <taxon>Oceanospirillales</taxon>
        <taxon>Halomonadaceae</taxon>
        <taxon>Vreelandella</taxon>
    </lineage>
</organism>
<accession>A0A3S0WL96</accession>
<dbReference type="Pfam" id="PF09669">
    <property type="entry name" value="Phage_pRha"/>
    <property type="match status" value="1"/>
</dbReference>
<reference evidence="2 3" key="1">
    <citation type="submission" date="2018-12" db="EMBL/GenBank/DDBJ databases">
        <title>three novel Halomonas strain isolated from plants.</title>
        <authorList>
            <person name="Sun C."/>
        </authorList>
    </citation>
    <scope>NUCLEOTIDE SEQUENCE [LARGE SCALE GENOMIC DNA]</scope>
    <source>
        <strain evidence="2 3">RC</strain>
    </source>
</reference>
<proteinExistence type="predicted"/>